<dbReference type="OrthoDB" id="9770094at2"/>
<dbReference type="RefSeq" id="WP_084058952.1">
    <property type="nucleotide sequence ID" value="NZ_FWXF01000023.1"/>
</dbReference>
<keyword evidence="3" id="KW-1185">Reference proteome</keyword>
<dbReference type="PROSITE" id="PS51278">
    <property type="entry name" value="GATASE_TYPE_2"/>
    <property type="match status" value="1"/>
</dbReference>
<sequence length="376" mass="42787">MCRLFALTSTEPQSPMRAIEALDVMREGHDGSGVGLFLSDLGGPWEELDGAPILSGIFSNEGLKRLDRFMMDIGFMTKYKLSIKVPKSPPPGVPKRDIYLIRAYELPEEWEDLSRDEIDFRLMKIRLQLRQMGQENEDMIVFSFWPDCIMIKEIGDPLTVAEYLQLDRKELRARIILAQGRQNTNYAINLYACHPFFIQGIATMTNGENTAFVPIRDFLSSRGFAGYMGYQSDSEVFTHIMHYTLNMLGLDVPYYKHIITPLQDHDLEDHPNGDFLRHLKHSCRRLVIDGPNCVIGCLPDKRVFMVQDRKKLRPGVVGGKPGLFALSSEICGLDAIIPDRDKSSDFQPMHLDTVIIGPDRQEVQICSQKDTLPPIH</sequence>
<protein>
    <submittedName>
        <fullName evidence="2">Glutamate synthase (NADPH) GltB1 subunit</fullName>
    </submittedName>
</protein>
<evidence type="ECO:0000313" key="2">
    <source>
        <dbReference type="EMBL" id="SMC27749.1"/>
    </source>
</evidence>
<dbReference type="InterPro" id="IPR029055">
    <property type="entry name" value="Ntn_hydrolases_N"/>
</dbReference>
<proteinExistence type="predicted"/>
<dbReference type="Proteomes" id="UP000192783">
    <property type="component" value="Unassembled WGS sequence"/>
</dbReference>
<dbReference type="STRING" id="1121390.SAMN02746041_03059"/>
<dbReference type="InterPro" id="IPR017932">
    <property type="entry name" value="GATase_2_dom"/>
</dbReference>
<gene>
    <name evidence="2" type="ORF">SAMN02746041_03059</name>
</gene>
<dbReference type="AlphaFoldDB" id="A0A1W1XUW6"/>
<dbReference type="EMBL" id="FWXF01000023">
    <property type="protein sequence ID" value="SMC27749.1"/>
    <property type="molecule type" value="Genomic_DNA"/>
</dbReference>
<accession>A0A1W1XUW6</accession>
<reference evidence="2 3" key="1">
    <citation type="submission" date="2017-04" db="EMBL/GenBank/DDBJ databases">
        <authorList>
            <person name="Afonso C.L."/>
            <person name="Miller P.J."/>
            <person name="Scott M.A."/>
            <person name="Spackman E."/>
            <person name="Goraichik I."/>
            <person name="Dimitrov K.M."/>
            <person name="Suarez D.L."/>
            <person name="Swayne D.E."/>
        </authorList>
    </citation>
    <scope>NUCLEOTIDE SEQUENCE [LARGE SCALE GENOMIC DNA]</scope>
    <source>
        <strain evidence="2 3">DSM 13146</strain>
    </source>
</reference>
<feature type="domain" description="Glutamine amidotransferase type-2" evidence="1">
    <location>
        <begin position="2"/>
        <end position="357"/>
    </location>
</feature>
<evidence type="ECO:0000313" key="3">
    <source>
        <dbReference type="Proteomes" id="UP000192783"/>
    </source>
</evidence>
<dbReference type="SUPFAM" id="SSF56235">
    <property type="entry name" value="N-terminal nucleophile aminohydrolases (Ntn hydrolases)"/>
    <property type="match status" value="1"/>
</dbReference>
<evidence type="ECO:0000259" key="1">
    <source>
        <dbReference type="PROSITE" id="PS51278"/>
    </source>
</evidence>
<name>A0A1W1XUW6_9BACT</name>
<organism evidence="2 3">
    <name type="scientific">Desulfacinum hydrothermale DSM 13146</name>
    <dbReference type="NCBI Taxonomy" id="1121390"/>
    <lineage>
        <taxon>Bacteria</taxon>
        <taxon>Pseudomonadati</taxon>
        <taxon>Thermodesulfobacteriota</taxon>
        <taxon>Syntrophobacteria</taxon>
        <taxon>Syntrophobacterales</taxon>
        <taxon>Syntrophobacteraceae</taxon>
        <taxon>Desulfacinum</taxon>
    </lineage>
</organism>
<dbReference type="Gene3D" id="3.60.20.10">
    <property type="entry name" value="Glutamine Phosphoribosylpyrophosphate, subunit 1, domain 1"/>
    <property type="match status" value="1"/>
</dbReference>